<dbReference type="FunFam" id="3.90.550.10:FF:000079">
    <property type="entry name" value="Probable glycosyl transferase"/>
    <property type="match status" value="1"/>
</dbReference>
<dbReference type="GO" id="GO:0016757">
    <property type="term" value="F:glycosyltransferase activity"/>
    <property type="evidence" value="ECO:0007669"/>
    <property type="project" value="UniProtKB-KW"/>
</dbReference>
<dbReference type="CDD" id="cd04187">
    <property type="entry name" value="DPM1_like_bac"/>
    <property type="match status" value="1"/>
</dbReference>
<dbReference type="SUPFAM" id="SSF53448">
    <property type="entry name" value="Nucleotide-diphospho-sugar transferases"/>
    <property type="match status" value="1"/>
</dbReference>
<dbReference type="InterPro" id="IPR029044">
    <property type="entry name" value="Nucleotide-diphossugar_trans"/>
</dbReference>
<sequence>MTEERRGKRPLFSVAVPFYNEQENLRALYERLCRVVGGVENCDFELLFVDDGSTDASLEIVRALAAQDARVRYLSFSRNFGKEIALSAAIDHARGDGAIFMDADLQHPPELIPKLIEGWFEGYDDVYAQRRTRGGESAFKKLTAKLYYHVLARSTRIPIQMDAGDFRLLSARALAVLRRMPEHQRNMKSLYSWIGFRKKAVPVDQEPRLHGASKFGFFRLLNLALDGITSFTTAPLRLATILGALSAAVALLSFCWFLIRTAVWGNPVPGYPSLFCGILFFGGVQLLGLGVIGEYLGRVFMETKGRPLYVIAESNVTDETPDETLPERKEARHD</sequence>
<evidence type="ECO:0000256" key="9">
    <source>
        <dbReference type="ARBA" id="ARBA00038152"/>
    </source>
</evidence>
<comment type="caution">
    <text evidence="12">The sequence shown here is derived from an EMBL/GenBank/DDBJ whole genome shotgun (WGS) entry which is preliminary data.</text>
</comment>
<gene>
    <name evidence="12" type="ORF">FYJ74_02730</name>
</gene>
<feature type="domain" description="Glycosyltransferase 2-like" evidence="11">
    <location>
        <begin position="13"/>
        <end position="174"/>
    </location>
</feature>
<dbReference type="GO" id="GO:0005886">
    <property type="term" value="C:plasma membrane"/>
    <property type="evidence" value="ECO:0007669"/>
    <property type="project" value="UniProtKB-SubCell"/>
</dbReference>
<dbReference type="InterPro" id="IPR001173">
    <property type="entry name" value="Glyco_trans_2-like"/>
</dbReference>
<dbReference type="PANTHER" id="PTHR48090:SF3">
    <property type="entry name" value="UNDECAPRENYL-PHOSPHATE 4-DEOXY-4-FORMAMIDO-L-ARABINOSE TRANSFERASE"/>
    <property type="match status" value="1"/>
</dbReference>
<feature type="transmembrane region" description="Helical" evidence="10">
    <location>
        <begin position="238"/>
        <end position="259"/>
    </location>
</feature>
<keyword evidence="4 12" id="KW-0808">Transferase</keyword>
<dbReference type="Pfam" id="PF00535">
    <property type="entry name" value="Glycos_transf_2"/>
    <property type="match status" value="1"/>
</dbReference>
<dbReference type="PANTHER" id="PTHR48090">
    <property type="entry name" value="UNDECAPRENYL-PHOSPHATE 4-DEOXY-4-FORMAMIDO-L-ARABINOSE TRANSFERASE-RELATED"/>
    <property type="match status" value="1"/>
</dbReference>
<evidence type="ECO:0000256" key="1">
    <source>
        <dbReference type="ARBA" id="ARBA00004651"/>
    </source>
</evidence>
<dbReference type="Gene3D" id="3.90.550.10">
    <property type="entry name" value="Spore Coat Polysaccharide Biosynthesis Protein SpsA, Chain A"/>
    <property type="match status" value="1"/>
</dbReference>
<comment type="similarity">
    <text evidence="9">Belongs to the glycosyltransferase 2 family. GtrB subfamily.</text>
</comment>
<evidence type="ECO:0000313" key="12">
    <source>
        <dbReference type="EMBL" id="MST54967.1"/>
    </source>
</evidence>
<evidence type="ECO:0000256" key="3">
    <source>
        <dbReference type="ARBA" id="ARBA00022676"/>
    </source>
</evidence>
<evidence type="ECO:0000259" key="11">
    <source>
        <dbReference type="Pfam" id="PF00535"/>
    </source>
</evidence>
<keyword evidence="5 10" id="KW-0812">Transmembrane</keyword>
<name>A0A6L5YBQ5_9BACT</name>
<organism evidence="12 13">
    <name type="scientific">Pyramidobacter porci</name>
    <dbReference type="NCBI Taxonomy" id="2605789"/>
    <lineage>
        <taxon>Bacteria</taxon>
        <taxon>Thermotogati</taxon>
        <taxon>Synergistota</taxon>
        <taxon>Synergistia</taxon>
        <taxon>Synergistales</taxon>
        <taxon>Dethiosulfovibrionaceae</taxon>
        <taxon>Pyramidobacter</taxon>
    </lineage>
</organism>
<evidence type="ECO:0000256" key="6">
    <source>
        <dbReference type="ARBA" id="ARBA00022985"/>
    </source>
</evidence>
<keyword evidence="6" id="KW-0448">Lipopolysaccharide biosynthesis</keyword>
<dbReference type="InterPro" id="IPR050256">
    <property type="entry name" value="Glycosyltransferase_2"/>
</dbReference>
<dbReference type="AlphaFoldDB" id="A0A6L5YBQ5"/>
<keyword evidence="8 10" id="KW-0472">Membrane</keyword>
<dbReference type="GO" id="GO:0009103">
    <property type="term" value="P:lipopolysaccharide biosynthetic process"/>
    <property type="evidence" value="ECO:0007669"/>
    <property type="project" value="UniProtKB-KW"/>
</dbReference>
<reference evidence="12 13" key="1">
    <citation type="submission" date="2019-08" db="EMBL/GenBank/DDBJ databases">
        <title>In-depth cultivation of the pig gut microbiome towards novel bacterial diversity and tailored functional studies.</title>
        <authorList>
            <person name="Wylensek D."/>
            <person name="Hitch T.C.A."/>
            <person name="Clavel T."/>
        </authorList>
    </citation>
    <scope>NUCLEOTIDE SEQUENCE [LARGE SCALE GENOMIC DNA]</scope>
    <source>
        <strain evidence="12 13">SM-530-WT-4B</strain>
    </source>
</reference>
<evidence type="ECO:0000256" key="4">
    <source>
        <dbReference type="ARBA" id="ARBA00022679"/>
    </source>
</evidence>
<proteinExistence type="inferred from homology"/>
<keyword evidence="2" id="KW-1003">Cell membrane</keyword>
<evidence type="ECO:0000256" key="5">
    <source>
        <dbReference type="ARBA" id="ARBA00022692"/>
    </source>
</evidence>
<keyword evidence="13" id="KW-1185">Reference proteome</keyword>
<accession>A0A6L5YBQ5</accession>
<keyword evidence="7 10" id="KW-1133">Transmembrane helix</keyword>
<evidence type="ECO:0000256" key="2">
    <source>
        <dbReference type="ARBA" id="ARBA00022475"/>
    </source>
</evidence>
<protein>
    <submittedName>
        <fullName evidence="12">Glycosyltransferase family 2 protein</fullName>
    </submittedName>
</protein>
<evidence type="ECO:0000256" key="10">
    <source>
        <dbReference type="SAM" id="Phobius"/>
    </source>
</evidence>
<feature type="transmembrane region" description="Helical" evidence="10">
    <location>
        <begin position="271"/>
        <end position="296"/>
    </location>
</feature>
<keyword evidence="3" id="KW-0328">Glycosyltransferase</keyword>
<evidence type="ECO:0000256" key="8">
    <source>
        <dbReference type="ARBA" id="ARBA00023136"/>
    </source>
</evidence>
<evidence type="ECO:0000313" key="13">
    <source>
        <dbReference type="Proteomes" id="UP000473699"/>
    </source>
</evidence>
<comment type="subcellular location">
    <subcellularLocation>
        <location evidence="1">Cell membrane</location>
        <topology evidence="1">Multi-pass membrane protein</topology>
    </subcellularLocation>
</comment>
<dbReference type="Proteomes" id="UP000473699">
    <property type="component" value="Unassembled WGS sequence"/>
</dbReference>
<evidence type="ECO:0000256" key="7">
    <source>
        <dbReference type="ARBA" id="ARBA00022989"/>
    </source>
</evidence>
<dbReference type="RefSeq" id="WP_154528075.1">
    <property type="nucleotide sequence ID" value="NZ_VUNH01000002.1"/>
</dbReference>
<dbReference type="EMBL" id="VUNH01000002">
    <property type="protein sequence ID" value="MST54967.1"/>
    <property type="molecule type" value="Genomic_DNA"/>
</dbReference>